<evidence type="ECO:0000313" key="1">
    <source>
        <dbReference type="EMBL" id="KZN62433.1"/>
    </source>
</evidence>
<protein>
    <submittedName>
        <fullName evidence="1">Uncharacterized protein</fullName>
    </submittedName>
</protein>
<accession>A0A162BID8</accession>
<proteinExistence type="predicted"/>
<dbReference type="PATRIC" id="fig|1365248.3.peg.2957"/>
<reference evidence="1 2" key="1">
    <citation type="submission" date="2013-07" db="EMBL/GenBank/DDBJ databases">
        <title>Comparative Genomic and Metabolomic Analysis of Twelve Strains of Pseudoalteromonas luteoviolacea.</title>
        <authorList>
            <person name="Vynne N.G."/>
            <person name="Mansson M."/>
            <person name="Gram L."/>
        </authorList>
    </citation>
    <scope>NUCLEOTIDE SEQUENCE [LARGE SCALE GENOMIC DNA]</scope>
    <source>
        <strain evidence="1 2">CPMOR-1</strain>
    </source>
</reference>
<dbReference type="SUPFAM" id="SSF51126">
    <property type="entry name" value="Pectin lyase-like"/>
    <property type="match status" value="1"/>
</dbReference>
<dbReference type="AlphaFoldDB" id="A0A162BID8"/>
<name>A0A162BID8_9GAMM</name>
<comment type="caution">
    <text evidence="1">The sequence shown here is derived from an EMBL/GenBank/DDBJ whole genome shotgun (WGS) entry which is preliminary data.</text>
</comment>
<dbReference type="InterPro" id="IPR011050">
    <property type="entry name" value="Pectin_lyase_fold/virulence"/>
</dbReference>
<dbReference type="EMBL" id="AUYC01000032">
    <property type="protein sequence ID" value="KZN62433.1"/>
    <property type="molecule type" value="Genomic_DNA"/>
</dbReference>
<dbReference type="Proteomes" id="UP000076486">
    <property type="component" value="Unassembled WGS sequence"/>
</dbReference>
<dbReference type="RefSeq" id="WP_063368447.1">
    <property type="nucleotide sequence ID" value="NZ_AUYC01000032.1"/>
</dbReference>
<organism evidence="1 2">
    <name type="scientific">Pseudoalteromonas luteoviolacea CPMOR-1</name>
    <dbReference type="NCBI Taxonomy" id="1365248"/>
    <lineage>
        <taxon>Bacteria</taxon>
        <taxon>Pseudomonadati</taxon>
        <taxon>Pseudomonadota</taxon>
        <taxon>Gammaproteobacteria</taxon>
        <taxon>Alteromonadales</taxon>
        <taxon>Pseudoalteromonadaceae</taxon>
        <taxon>Pseudoalteromonas</taxon>
    </lineage>
</organism>
<gene>
    <name evidence="1" type="ORF">N473_19460</name>
</gene>
<evidence type="ECO:0000313" key="2">
    <source>
        <dbReference type="Proteomes" id="UP000076486"/>
    </source>
</evidence>
<sequence>MVTVENIIVQPVRQYKTLSEAIASLKEESSTTLSTMCNDSSLIQVVWNSEESRCGRAVYSLKKIKGNDSDIIDGQFIAGRYIGANFEIHEALSICLVLRPNKDTNACVFGAIGDGIVDDTSALNKYWAYTLKHQLTFDLSAKRAYKLTAANSTAGLPVYFSTDGHNDIDIKMGESELRVDPPVIESAPRQGPAILFECKGTNGFSFDQIKGHANGKKAELGDTLTLLYICHKEQGSHKVRGGTVQGKNVSGVRATTDLSDYQKHGRSSAYRSRDIVIDNILIDNTEMTFNPSFEYLGYGLVCQCSGDDLVVNSLKVSNIHRGFFAYGVSGVTVRSGTITESTAATVNIGSYGSCEDIEANLTLNQNYDLPTELSRILVYEKGTSNGGSLDLIGGRTHICAGIKLNLIASGSAKQSKTGFSLNKSTVEGENGAIEFRDIDISLRHDMPGASRALSIFNQATEQLTSNMRVEGIRLNDCTVSSVNSVIIIPPGAESDIVVSNLITGGSVYCGYGDKVTNTLPNAQLVFNTSVINGTTSIDGLYDCPITFINSQVAKHLSSAHIVPAQNKTFINSKIGNALVNKSPWSIYTGITSTTASYNPDFTVNNLVMGGVVTSSENKQPQVLNLIAPSDVKTEQFANFYLEQFQGPLVYSSTKTYHVSITAMKNGSSGFGLIKGYLTVIGVPDPVKGNVLLDITSVKNTGGQSFLASDFSLNIVDANNLQLECASLCRDLYLTVQQV</sequence>